<dbReference type="GO" id="GO:0016780">
    <property type="term" value="F:phosphotransferase activity, for other substituted phosphate groups"/>
    <property type="evidence" value="ECO:0007669"/>
    <property type="project" value="InterPro"/>
</dbReference>
<dbReference type="AlphaFoldDB" id="A0A1C4WXG1"/>
<organism evidence="2 3">
    <name type="scientific">Micromonospora chokoriensis</name>
    <dbReference type="NCBI Taxonomy" id="356851"/>
    <lineage>
        <taxon>Bacteria</taxon>
        <taxon>Bacillati</taxon>
        <taxon>Actinomycetota</taxon>
        <taxon>Actinomycetes</taxon>
        <taxon>Micromonosporales</taxon>
        <taxon>Micromonosporaceae</taxon>
        <taxon>Micromonospora</taxon>
    </lineage>
</organism>
<keyword evidence="3" id="KW-1185">Reference proteome</keyword>
<protein>
    <submittedName>
        <fullName evidence="2">CDP-diacylglycerol--glycerol-3-phosphate 3-phosphatidyltransferase</fullName>
    </submittedName>
</protein>
<dbReference type="Proteomes" id="UP000198224">
    <property type="component" value="Chromosome I"/>
</dbReference>
<feature type="transmembrane region" description="Helical" evidence="1">
    <location>
        <begin position="65"/>
        <end position="85"/>
    </location>
</feature>
<evidence type="ECO:0000256" key="1">
    <source>
        <dbReference type="SAM" id="Phobius"/>
    </source>
</evidence>
<dbReference type="EMBL" id="LT607409">
    <property type="protein sequence ID" value="SCF00561.1"/>
    <property type="molecule type" value="Genomic_DNA"/>
</dbReference>
<accession>A0A1C4WXG1</accession>
<dbReference type="Pfam" id="PF01066">
    <property type="entry name" value="CDP-OH_P_transf"/>
    <property type="match status" value="1"/>
</dbReference>
<feature type="transmembrane region" description="Helical" evidence="1">
    <location>
        <begin position="92"/>
        <end position="116"/>
    </location>
</feature>
<keyword evidence="2" id="KW-0808">Transferase</keyword>
<reference evidence="3" key="1">
    <citation type="submission" date="2016-06" db="EMBL/GenBank/DDBJ databases">
        <authorList>
            <person name="Varghese N."/>
            <person name="Submissions Spin"/>
        </authorList>
    </citation>
    <scope>NUCLEOTIDE SEQUENCE [LARGE SCALE GENOMIC DNA]</scope>
    <source>
        <strain evidence="3">DSM 45160</strain>
    </source>
</reference>
<name>A0A1C4WXG1_9ACTN</name>
<gene>
    <name evidence="2" type="ORF">GA0070612_2933</name>
</gene>
<dbReference type="eggNOG" id="COG0558">
    <property type="taxonomic scope" value="Bacteria"/>
</dbReference>
<dbReference type="Gene3D" id="1.20.120.1760">
    <property type="match status" value="1"/>
</dbReference>
<feature type="transmembrane region" description="Helical" evidence="1">
    <location>
        <begin position="211"/>
        <end position="233"/>
    </location>
</feature>
<sequence length="244" mass="25506">MLVLRHLMPGTTVDPEVGTQLNWDQYATAWARLHGGFDPRVAAPVVRAWLRFAYHVGYVLGRLRVSPTVVTVAGVLLCFCVPLLVTRPGNGLFLGALFVLLAAVADSVDGAVAVATGRTTRLGYVYDSVADRLGEVAWLLAFWLVGAPGGLVVAGGALSWLHEYVRARAVAAGMRDIGAVTVGERPTRVSVALAGLLVAGLAGLIEPDLAAGTITMATAVWVLLAGFGLGQLLSTIRRALLDAG</sequence>
<dbReference type="InterPro" id="IPR000462">
    <property type="entry name" value="CDP-OH_P_trans"/>
</dbReference>
<proteinExistence type="predicted"/>
<evidence type="ECO:0000313" key="2">
    <source>
        <dbReference type="EMBL" id="SCF00561.1"/>
    </source>
</evidence>
<feature type="transmembrane region" description="Helical" evidence="1">
    <location>
        <begin position="189"/>
        <end position="205"/>
    </location>
</feature>
<dbReference type="GO" id="GO:0008654">
    <property type="term" value="P:phospholipid biosynthetic process"/>
    <property type="evidence" value="ECO:0007669"/>
    <property type="project" value="InterPro"/>
</dbReference>
<feature type="transmembrane region" description="Helical" evidence="1">
    <location>
        <begin position="136"/>
        <end position="161"/>
    </location>
</feature>
<dbReference type="GO" id="GO:0016020">
    <property type="term" value="C:membrane"/>
    <property type="evidence" value="ECO:0007669"/>
    <property type="project" value="InterPro"/>
</dbReference>
<keyword evidence="1" id="KW-1133">Transmembrane helix</keyword>
<keyword evidence="1" id="KW-0812">Transmembrane</keyword>
<dbReference type="InterPro" id="IPR043130">
    <property type="entry name" value="CDP-OH_PTrfase_TM_dom"/>
</dbReference>
<evidence type="ECO:0000313" key="3">
    <source>
        <dbReference type="Proteomes" id="UP000198224"/>
    </source>
</evidence>
<keyword evidence="1" id="KW-0472">Membrane</keyword>